<dbReference type="Proteomes" id="UP000682134">
    <property type="component" value="Unassembled WGS sequence"/>
</dbReference>
<keyword evidence="2" id="KW-1185">Reference proteome</keyword>
<evidence type="ECO:0000313" key="2">
    <source>
        <dbReference type="Proteomes" id="UP000682134"/>
    </source>
</evidence>
<organism evidence="1 2">
    <name type="scientific">Gottfriedia endophytica</name>
    <dbReference type="NCBI Taxonomy" id="2820819"/>
    <lineage>
        <taxon>Bacteria</taxon>
        <taxon>Bacillati</taxon>
        <taxon>Bacillota</taxon>
        <taxon>Bacilli</taxon>
        <taxon>Bacillales</taxon>
        <taxon>Bacillaceae</taxon>
        <taxon>Gottfriedia</taxon>
    </lineage>
</organism>
<evidence type="ECO:0000313" key="1">
    <source>
        <dbReference type="EMBL" id="MBP0725683.1"/>
    </source>
</evidence>
<sequence length="235" mass="27499">MRRSNMHLLMFIILLLLLVGCRSIPIGGHAIIDWVDFIKWDGKMYYGIHSGVVSDGNFIGKKLGKVKFQVADNVTNSRYKIKDGDAAFHEKGTEIYRIKGNPDLLAVKDTRSINGYRIYYERDKYEYQWNFKNVPIEKVNAIEIYQGYVPNTKKITRINDKEKVNRFLKILKNSEEKPDFQPDTTKGDPTDYEMVLYTDEPIAYKYNMQFDGTTYFWYPWEPSILSEEIGAFIPN</sequence>
<protein>
    <submittedName>
        <fullName evidence="1">Uncharacterized protein</fullName>
    </submittedName>
</protein>
<dbReference type="EMBL" id="JAGIYQ010000006">
    <property type="protein sequence ID" value="MBP0725683.1"/>
    <property type="molecule type" value="Genomic_DNA"/>
</dbReference>
<accession>A0A940NVI2</accession>
<gene>
    <name evidence="1" type="ORF">J5Y03_10920</name>
</gene>
<dbReference type="PROSITE" id="PS51257">
    <property type="entry name" value="PROKAR_LIPOPROTEIN"/>
    <property type="match status" value="1"/>
</dbReference>
<name>A0A940NVI2_9BACI</name>
<dbReference type="RefSeq" id="WP_209405506.1">
    <property type="nucleotide sequence ID" value="NZ_JAGIYQ010000006.1"/>
</dbReference>
<comment type="caution">
    <text evidence="1">The sequence shown here is derived from an EMBL/GenBank/DDBJ whole genome shotgun (WGS) entry which is preliminary data.</text>
</comment>
<dbReference type="AlphaFoldDB" id="A0A940NVI2"/>
<reference evidence="1" key="1">
    <citation type="submission" date="2021-04" db="EMBL/GenBank/DDBJ databases">
        <title>Genome seq and assembly of Bacillus sp.</title>
        <authorList>
            <person name="Chhetri G."/>
        </authorList>
    </citation>
    <scope>NUCLEOTIDE SEQUENCE</scope>
    <source>
        <strain evidence="1">RG28</strain>
    </source>
</reference>
<proteinExistence type="predicted"/>